<sequence length="387" mass="40648">MRDEQLKMMSLLVFTFQNAAFVLLMRWSKVLDTHYNSTVAVFLTEVLKLPLSVLLLMYEKRSVTEACATLNREILGAPLDTLKISVPALLYTVQNNCLFVAMGYLEAAVFQCTYQLKTLTTAVLTVTMLGRSIAAHQWGALVLLMAGTVLVQEPPAKGGGGADSSAGMMVGIGATVAACVCSSVASVYLEKILIESKPSIWVRNAQLCLFTIPIAAVGTQMVKDDYLKEEGTPIHGFTFAVWASIVTNAAGGMIVAVVMKFAGNILRNFAQACAIVVGGIGSCLLFDFVITSRFVGGVGLVILSIFIYGSKVEQLIAWLAAVGLARSSDEAAYAPVPLAEEAPPPPRESADEEAAPPPSAAPPADLRPPGAESAGSAATAGGGGKGR</sequence>
<feature type="transmembrane region" description="Helical" evidence="6">
    <location>
        <begin position="234"/>
        <end position="257"/>
    </location>
</feature>
<keyword evidence="2 6" id="KW-0812">Transmembrane</keyword>
<feature type="region of interest" description="Disordered" evidence="5">
    <location>
        <begin position="335"/>
        <end position="387"/>
    </location>
</feature>
<evidence type="ECO:0008006" key="8">
    <source>
        <dbReference type="Google" id="ProtNLM"/>
    </source>
</evidence>
<evidence type="ECO:0000256" key="4">
    <source>
        <dbReference type="ARBA" id="ARBA00023136"/>
    </source>
</evidence>
<dbReference type="Pfam" id="PF04142">
    <property type="entry name" value="Nuc_sug_transp"/>
    <property type="match status" value="1"/>
</dbReference>
<dbReference type="NCBIfam" id="TIGR00803">
    <property type="entry name" value="nst"/>
    <property type="match status" value="1"/>
</dbReference>
<feature type="transmembrane region" description="Helical" evidence="6">
    <location>
        <begin position="166"/>
        <end position="189"/>
    </location>
</feature>
<accession>A0A7S3TBG1</accession>
<dbReference type="GO" id="GO:0015165">
    <property type="term" value="F:pyrimidine nucleotide-sugar transmembrane transporter activity"/>
    <property type="evidence" value="ECO:0007669"/>
    <property type="project" value="InterPro"/>
</dbReference>
<evidence type="ECO:0000256" key="5">
    <source>
        <dbReference type="SAM" id="MobiDB-lite"/>
    </source>
</evidence>
<dbReference type="GO" id="GO:0000139">
    <property type="term" value="C:Golgi membrane"/>
    <property type="evidence" value="ECO:0007669"/>
    <property type="project" value="InterPro"/>
</dbReference>
<comment type="subcellular location">
    <subcellularLocation>
        <location evidence="1">Membrane</location>
        <topology evidence="1">Multi-pass membrane protein</topology>
    </subcellularLocation>
</comment>
<evidence type="ECO:0000256" key="6">
    <source>
        <dbReference type="SAM" id="Phobius"/>
    </source>
</evidence>
<dbReference type="AlphaFoldDB" id="A0A7S3TBG1"/>
<keyword evidence="4 6" id="KW-0472">Membrane</keyword>
<dbReference type="InterPro" id="IPR037185">
    <property type="entry name" value="EmrE-like"/>
</dbReference>
<evidence type="ECO:0000256" key="2">
    <source>
        <dbReference type="ARBA" id="ARBA00022692"/>
    </source>
</evidence>
<dbReference type="PANTHER" id="PTHR10231">
    <property type="entry name" value="NUCLEOTIDE-SUGAR TRANSMEMBRANE TRANSPORTER"/>
    <property type="match status" value="1"/>
</dbReference>
<gene>
    <name evidence="7" type="ORF">EHUX00137_LOCUS34664</name>
</gene>
<evidence type="ECO:0000256" key="3">
    <source>
        <dbReference type="ARBA" id="ARBA00022989"/>
    </source>
</evidence>
<reference evidence="7" key="1">
    <citation type="submission" date="2021-01" db="EMBL/GenBank/DDBJ databases">
        <authorList>
            <person name="Corre E."/>
            <person name="Pelletier E."/>
            <person name="Niang G."/>
            <person name="Scheremetjew M."/>
            <person name="Finn R."/>
            <person name="Kale V."/>
            <person name="Holt S."/>
            <person name="Cochrane G."/>
            <person name="Meng A."/>
            <person name="Brown T."/>
            <person name="Cohen L."/>
        </authorList>
    </citation>
    <scope>NUCLEOTIDE SEQUENCE</scope>
    <source>
        <strain evidence="7">379</strain>
    </source>
</reference>
<evidence type="ECO:0000256" key="1">
    <source>
        <dbReference type="ARBA" id="ARBA00004141"/>
    </source>
</evidence>
<feature type="compositionally biased region" description="Low complexity" evidence="5">
    <location>
        <begin position="362"/>
        <end position="379"/>
    </location>
</feature>
<dbReference type="PIRSF" id="PIRSF005799">
    <property type="entry name" value="UDP-gal_transpt"/>
    <property type="match status" value="1"/>
</dbReference>
<feature type="transmembrane region" description="Helical" evidence="6">
    <location>
        <begin position="269"/>
        <end position="288"/>
    </location>
</feature>
<name>A0A7S3TBG1_EMIHU</name>
<feature type="transmembrane region" description="Helical" evidence="6">
    <location>
        <begin position="133"/>
        <end position="151"/>
    </location>
</feature>
<evidence type="ECO:0000313" key="7">
    <source>
        <dbReference type="EMBL" id="CAE0577957.1"/>
    </source>
</evidence>
<dbReference type="EMBL" id="HBIR01044405">
    <property type="protein sequence ID" value="CAE0577957.1"/>
    <property type="molecule type" value="Transcribed_RNA"/>
</dbReference>
<keyword evidence="3 6" id="KW-1133">Transmembrane helix</keyword>
<protein>
    <recommendedName>
        <fullName evidence="8">Nucleotide-sugar transporter</fullName>
    </recommendedName>
</protein>
<feature type="transmembrane region" description="Helical" evidence="6">
    <location>
        <begin position="201"/>
        <end position="222"/>
    </location>
</feature>
<dbReference type="SUPFAM" id="SSF103481">
    <property type="entry name" value="Multidrug resistance efflux transporter EmrE"/>
    <property type="match status" value="1"/>
</dbReference>
<dbReference type="InterPro" id="IPR007271">
    <property type="entry name" value="Nuc_sug_transpt"/>
</dbReference>
<organism evidence="7">
    <name type="scientific">Emiliania huxleyi</name>
    <name type="common">Coccolithophore</name>
    <name type="synonym">Pontosphaera huxleyi</name>
    <dbReference type="NCBI Taxonomy" id="2903"/>
    <lineage>
        <taxon>Eukaryota</taxon>
        <taxon>Haptista</taxon>
        <taxon>Haptophyta</taxon>
        <taxon>Prymnesiophyceae</taxon>
        <taxon>Isochrysidales</taxon>
        <taxon>Noelaerhabdaceae</taxon>
        <taxon>Emiliania</taxon>
    </lineage>
</organism>
<proteinExistence type="predicted"/>